<dbReference type="GeneTree" id="ENSGT00770000121701"/>
<evidence type="ECO:0008006" key="4">
    <source>
        <dbReference type="Google" id="ProtNLM"/>
    </source>
</evidence>
<sequence>MNCIIILLLSFLSPAGKSLPTENETLDAEEHSNATLTWIHFAKTTTDRLHINLRIMELEKSIYQYDSRSRPEPYINDQFRGRLLCDLQLDGEGQLLCVLTDLRLNDTGWYQLFINGECHKKKYQLTVRGKQ</sequence>
<dbReference type="Gene3D" id="2.60.40.10">
    <property type="entry name" value="Immunoglobulins"/>
    <property type="match status" value="1"/>
</dbReference>
<evidence type="ECO:0000313" key="3">
    <source>
        <dbReference type="Proteomes" id="UP000028760"/>
    </source>
</evidence>
<feature type="signal peptide" evidence="1">
    <location>
        <begin position="1"/>
        <end position="18"/>
    </location>
</feature>
<evidence type="ECO:0000313" key="2">
    <source>
        <dbReference type="Ensembl" id="ENSPFOP00000023430.1"/>
    </source>
</evidence>
<dbReference type="InterPro" id="IPR013783">
    <property type="entry name" value="Ig-like_fold"/>
</dbReference>
<dbReference type="Ensembl" id="ENSPFOT00000030911.1">
    <property type="protein sequence ID" value="ENSPFOP00000023430.1"/>
    <property type="gene ID" value="ENSPFOG00000021827.1"/>
</dbReference>
<proteinExistence type="predicted"/>
<protein>
    <recommendedName>
        <fullName evidence="4">Immunoglobulin V-set domain-containing protein</fullName>
    </recommendedName>
</protein>
<dbReference type="AlphaFoldDB" id="A0A096LW89"/>
<accession>A0A096LW89</accession>
<evidence type="ECO:0000256" key="1">
    <source>
        <dbReference type="SAM" id="SignalP"/>
    </source>
</evidence>
<keyword evidence="1" id="KW-0732">Signal</keyword>
<reference evidence="2" key="3">
    <citation type="submission" date="2025-09" db="UniProtKB">
        <authorList>
            <consortium name="Ensembl"/>
        </authorList>
    </citation>
    <scope>IDENTIFICATION</scope>
</reference>
<keyword evidence="3" id="KW-1185">Reference proteome</keyword>
<reference evidence="3" key="1">
    <citation type="submission" date="2013-10" db="EMBL/GenBank/DDBJ databases">
        <authorList>
            <person name="Schartl M."/>
            <person name="Warren W."/>
        </authorList>
    </citation>
    <scope>NUCLEOTIDE SEQUENCE [LARGE SCALE GENOMIC DNA]</scope>
    <source>
        <strain evidence="3">female</strain>
    </source>
</reference>
<dbReference type="Proteomes" id="UP000028760">
    <property type="component" value="Unassembled WGS sequence"/>
</dbReference>
<organism evidence="2 3">
    <name type="scientific">Poecilia formosa</name>
    <name type="common">Amazon molly</name>
    <name type="synonym">Limia formosa</name>
    <dbReference type="NCBI Taxonomy" id="48698"/>
    <lineage>
        <taxon>Eukaryota</taxon>
        <taxon>Metazoa</taxon>
        <taxon>Chordata</taxon>
        <taxon>Craniata</taxon>
        <taxon>Vertebrata</taxon>
        <taxon>Euteleostomi</taxon>
        <taxon>Actinopterygii</taxon>
        <taxon>Neopterygii</taxon>
        <taxon>Teleostei</taxon>
        <taxon>Neoteleostei</taxon>
        <taxon>Acanthomorphata</taxon>
        <taxon>Ovalentaria</taxon>
        <taxon>Atherinomorphae</taxon>
        <taxon>Cyprinodontiformes</taxon>
        <taxon>Poeciliidae</taxon>
        <taxon>Poeciliinae</taxon>
        <taxon>Poecilia</taxon>
    </lineage>
</organism>
<reference evidence="2" key="2">
    <citation type="submission" date="2025-08" db="UniProtKB">
        <authorList>
            <consortium name="Ensembl"/>
        </authorList>
    </citation>
    <scope>IDENTIFICATION</scope>
</reference>
<dbReference type="EMBL" id="AYCK01026515">
    <property type="status" value="NOT_ANNOTATED_CDS"/>
    <property type="molecule type" value="Genomic_DNA"/>
</dbReference>
<name>A0A096LW89_POEFO</name>
<feature type="chain" id="PRO_5001927165" description="Immunoglobulin V-set domain-containing protein" evidence="1">
    <location>
        <begin position="19"/>
        <end position="131"/>
    </location>
</feature>